<dbReference type="KEGG" id="rml:FF011L_08180"/>
<dbReference type="PANTHER" id="PTHR34703">
    <property type="entry name" value="ANTIPORTER SUBUNIT MNHG2-RELATED"/>
    <property type="match status" value="1"/>
</dbReference>
<keyword evidence="1" id="KW-1133">Transmembrane helix</keyword>
<evidence type="ECO:0000256" key="1">
    <source>
        <dbReference type="SAM" id="Phobius"/>
    </source>
</evidence>
<feature type="transmembrane region" description="Helical" evidence="1">
    <location>
        <begin position="12"/>
        <end position="34"/>
    </location>
</feature>
<dbReference type="AlphaFoldDB" id="A0A517MB18"/>
<name>A0A517MB18_9BACT</name>
<gene>
    <name evidence="2" type="primary">mrpG</name>
    <name evidence="2" type="ORF">FF011L_08180</name>
</gene>
<sequence length="117" mass="12639">MTFPEIMQMTGNILCWLFLVSGAFFSLIGGIGILRLPEFFSRMHGGGITDTLGAGLILTGLMFYAGFSLVTVKLITILFFVWITSPTSCHALARSALAHGLKPELDASILQKKGDKS</sequence>
<evidence type="ECO:0000313" key="3">
    <source>
        <dbReference type="Proteomes" id="UP000320672"/>
    </source>
</evidence>
<dbReference type="EMBL" id="CP036262">
    <property type="protein sequence ID" value="QDS92082.1"/>
    <property type="molecule type" value="Genomic_DNA"/>
</dbReference>
<evidence type="ECO:0000313" key="2">
    <source>
        <dbReference type="EMBL" id="QDS92082.1"/>
    </source>
</evidence>
<feature type="transmembrane region" description="Helical" evidence="1">
    <location>
        <begin position="54"/>
        <end position="83"/>
    </location>
</feature>
<keyword evidence="1" id="KW-0472">Membrane</keyword>
<dbReference type="PANTHER" id="PTHR34703:SF1">
    <property type="entry name" value="ANTIPORTER SUBUNIT MNHG2-RELATED"/>
    <property type="match status" value="1"/>
</dbReference>
<accession>A0A517MB18</accession>
<dbReference type="Pfam" id="PF03334">
    <property type="entry name" value="PhaG_MnhG_YufB"/>
    <property type="match status" value="1"/>
</dbReference>
<keyword evidence="1" id="KW-0812">Transmembrane</keyword>
<organism evidence="2 3">
    <name type="scientific">Roseimaritima multifibrata</name>
    <dbReference type="NCBI Taxonomy" id="1930274"/>
    <lineage>
        <taxon>Bacteria</taxon>
        <taxon>Pseudomonadati</taxon>
        <taxon>Planctomycetota</taxon>
        <taxon>Planctomycetia</taxon>
        <taxon>Pirellulales</taxon>
        <taxon>Pirellulaceae</taxon>
        <taxon>Roseimaritima</taxon>
    </lineage>
</organism>
<dbReference type="GO" id="GO:0015385">
    <property type="term" value="F:sodium:proton antiporter activity"/>
    <property type="evidence" value="ECO:0007669"/>
    <property type="project" value="TreeGrafter"/>
</dbReference>
<dbReference type="NCBIfam" id="TIGR01300">
    <property type="entry name" value="CPA3_mnhG_phaG"/>
    <property type="match status" value="1"/>
</dbReference>
<dbReference type="Proteomes" id="UP000320672">
    <property type="component" value="Chromosome"/>
</dbReference>
<reference evidence="2 3" key="1">
    <citation type="submission" date="2019-02" db="EMBL/GenBank/DDBJ databases">
        <title>Deep-cultivation of Planctomycetes and their phenomic and genomic characterization uncovers novel biology.</title>
        <authorList>
            <person name="Wiegand S."/>
            <person name="Jogler M."/>
            <person name="Boedeker C."/>
            <person name="Pinto D."/>
            <person name="Vollmers J."/>
            <person name="Rivas-Marin E."/>
            <person name="Kohn T."/>
            <person name="Peeters S.H."/>
            <person name="Heuer A."/>
            <person name="Rast P."/>
            <person name="Oberbeckmann S."/>
            <person name="Bunk B."/>
            <person name="Jeske O."/>
            <person name="Meyerdierks A."/>
            <person name="Storesund J.E."/>
            <person name="Kallscheuer N."/>
            <person name="Luecker S."/>
            <person name="Lage O.M."/>
            <person name="Pohl T."/>
            <person name="Merkel B.J."/>
            <person name="Hornburger P."/>
            <person name="Mueller R.-W."/>
            <person name="Bruemmer F."/>
            <person name="Labrenz M."/>
            <person name="Spormann A.M."/>
            <person name="Op den Camp H."/>
            <person name="Overmann J."/>
            <person name="Amann R."/>
            <person name="Jetten M.S.M."/>
            <person name="Mascher T."/>
            <person name="Medema M.H."/>
            <person name="Devos D.P."/>
            <person name="Kaster A.-K."/>
            <person name="Ovreas L."/>
            <person name="Rohde M."/>
            <person name="Galperin M.Y."/>
            <person name="Jogler C."/>
        </authorList>
    </citation>
    <scope>NUCLEOTIDE SEQUENCE [LARGE SCALE GENOMIC DNA]</scope>
    <source>
        <strain evidence="2 3">FF011L</strain>
    </source>
</reference>
<protein>
    <submittedName>
        <fullName evidence="2">Na(+)/H(+) antiporter subunit G</fullName>
    </submittedName>
</protein>
<dbReference type="InterPro" id="IPR005133">
    <property type="entry name" value="PhaG_MnhG_YufB"/>
</dbReference>
<proteinExistence type="predicted"/>
<keyword evidence="3" id="KW-1185">Reference proteome</keyword>
<dbReference type="RefSeq" id="WP_246109718.1">
    <property type="nucleotide sequence ID" value="NZ_CP036262.1"/>
</dbReference>